<dbReference type="Proteomes" id="UP000228380">
    <property type="component" value="Chromosome 9"/>
</dbReference>
<feature type="domain" description="Cyclic nucleotide-binding" evidence="16">
    <location>
        <begin position="384"/>
        <end position="486"/>
    </location>
</feature>
<evidence type="ECO:0000256" key="8">
    <source>
        <dbReference type="ARBA" id="ARBA00022958"/>
    </source>
</evidence>
<reference evidence="19" key="2">
    <citation type="submission" date="2025-08" db="UniProtKB">
        <authorList>
            <consortium name="RefSeq"/>
        </authorList>
    </citation>
    <scope>IDENTIFICATION</scope>
    <source>
        <tissue evidence="19">Young leaves</tissue>
    </source>
</reference>
<dbReference type="GO" id="GO:0034702">
    <property type="term" value="C:monoatomic ion channel complex"/>
    <property type="evidence" value="ECO:0007669"/>
    <property type="project" value="UniProtKB-KW"/>
</dbReference>
<dbReference type="PRINTS" id="PR01415">
    <property type="entry name" value="ANKYRIN"/>
</dbReference>
<keyword evidence="18" id="KW-1185">Reference proteome</keyword>
<evidence type="ECO:0000256" key="4">
    <source>
        <dbReference type="ARBA" id="ARBA00022538"/>
    </source>
</evidence>
<dbReference type="InterPro" id="IPR000595">
    <property type="entry name" value="cNMP-bd_dom"/>
</dbReference>
<keyword evidence="3 14" id="KW-0813">Transport</keyword>
<dbReference type="PANTHER" id="PTHR45743:SF2">
    <property type="entry name" value="POTASSIUM CHANNEL AKT1"/>
    <property type="match status" value="1"/>
</dbReference>
<feature type="repeat" description="ANK" evidence="13">
    <location>
        <begin position="562"/>
        <end position="594"/>
    </location>
</feature>
<dbReference type="PROSITE" id="PS50042">
    <property type="entry name" value="CNMP_BINDING_3"/>
    <property type="match status" value="1"/>
</dbReference>
<dbReference type="FunFam" id="2.60.120.10:FF:000074">
    <property type="entry name" value="Potassium channel KAT2"/>
    <property type="match status" value="1"/>
</dbReference>
<keyword evidence="5 14" id="KW-0812">Transmembrane</keyword>
<evidence type="ECO:0000256" key="1">
    <source>
        <dbReference type="ARBA" id="ARBA00004141"/>
    </source>
</evidence>
<dbReference type="InterPro" id="IPR036770">
    <property type="entry name" value="Ankyrin_rpt-contain_sf"/>
</dbReference>
<comment type="caution">
    <text evidence="14">Lacks conserved residue(s) required for the propagation of feature annotation.</text>
</comment>
<dbReference type="Pfam" id="PF00027">
    <property type="entry name" value="cNMP_binding"/>
    <property type="match status" value="1"/>
</dbReference>
<evidence type="ECO:0000256" key="14">
    <source>
        <dbReference type="RuleBase" id="RU369015"/>
    </source>
</evidence>
<dbReference type="InterPro" id="IPR005821">
    <property type="entry name" value="Ion_trans_dom"/>
</dbReference>
<feature type="transmembrane region" description="Helical" evidence="14">
    <location>
        <begin position="206"/>
        <end position="228"/>
    </location>
</feature>
<evidence type="ECO:0000259" key="16">
    <source>
        <dbReference type="PROSITE" id="PS50042"/>
    </source>
</evidence>
<evidence type="ECO:0000256" key="3">
    <source>
        <dbReference type="ARBA" id="ARBA00022448"/>
    </source>
</evidence>
<accession>A0A8B7MTB9</accession>
<feature type="transmembrane region" description="Helical" evidence="14">
    <location>
        <begin position="103"/>
        <end position="122"/>
    </location>
</feature>
<dbReference type="SMART" id="SM00248">
    <property type="entry name" value="ANK"/>
    <property type="match status" value="5"/>
</dbReference>
<evidence type="ECO:0000256" key="7">
    <source>
        <dbReference type="ARBA" id="ARBA00022882"/>
    </source>
</evidence>
<dbReference type="FunFam" id="1.10.287.70:FF:000123">
    <property type="entry name" value="Potassium channel KAT3"/>
    <property type="match status" value="1"/>
</dbReference>
<dbReference type="KEGG" id="pda:103705466"/>
<organism evidence="18 19">
    <name type="scientific">Phoenix dactylifera</name>
    <name type="common">Date palm</name>
    <dbReference type="NCBI Taxonomy" id="42345"/>
    <lineage>
        <taxon>Eukaryota</taxon>
        <taxon>Viridiplantae</taxon>
        <taxon>Streptophyta</taxon>
        <taxon>Embryophyta</taxon>
        <taxon>Tracheophyta</taxon>
        <taxon>Spermatophyta</taxon>
        <taxon>Magnoliopsida</taxon>
        <taxon>Liliopsida</taxon>
        <taxon>Arecaceae</taxon>
        <taxon>Coryphoideae</taxon>
        <taxon>Phoeniceae</taxon>
        <taxon>Phoenix</taxon>
    </lineage>
</organism>
<feature type="transmembrane region" description="Helical" evidence="14">
    <location>
        <begin position="283"/>
        <end position="305"/>
    </location>
</feature>
<feature type="repeat" description="ANK" evidence="13">
    <location>
        <begin position="595"/>
        <end position="627"/>
    </location>
</feature>
<evidence type="ECO:0000313" key="19">
    <source>
        <dbReference type="RefSeq" id="XP_017697323.2"/>
    </source>
</evidence>
<keyword evidence="10 14" id="KW-0406">Ion transport</keyword>
<gene>
    <name evidence="19" type="primary">LOC103705466</name>
</gene>
<keyword evidence="7 14" id="KW-0851">Voltage-gated channel</keyword>
<comment type="subcellular location">
    <subcellularLocation>
        <location evidence="1 14">Membrane</location>
        <topology evidence="1 14">Multi-pass membrane protein</topology>
    </subcellularLocation>
</comment>
<comment type="function">
    <text evidence="14">Potassium channel.</text>
</comment>
<sequence length="892" mass="100088">MEAARRKRKVLKAMCGYEAKEEQQDLARDESHYSISSSILPPLGARSHHRRAKLRRFIISPYDRRYRAWEYFLVVLVAYTAWVSPFEFGFIEKASGALATADNVVNGFFAIDILLTFFVAYLDRATYLLIDNPEQIAWRYITSWFILDVISTIPSELVWKILPSNLHSYGLFNMLRLWRLRRVSALFAQLEKDRNFNYFMVRCAKLACVTVFAVHCAGCFFYLIAARYPDPNKTWIGASFPDFHDKSVWMRYVISMYWSMTTVTTVGYGDLHPQNTREMLFDIFYMFFNLGLTSYLVGNMTNLVVHGTSRTRKFRDTLQAASGFAQRNQLPVRLQDQMVAHLCLKFRTDSEGLQQQETLDALPKAIRSSIAHFLFYSLVQNVYLFRGVSSDLLFQLVSEMKAEYFPPREDVILQNEAPTDFYILMNGSVDLIDYKNGIEQIVREAKTGDVVGEIGVLCYRPQRFTVRTKKLCQLLRLNRATFLSIVQSNVGDGTIIMNNLMQYMKEQKDPVMEGVLRETENMLARGPSNLPLTLCFAVTRGDDFLLSQLLRRGLDPNEATNNGRTALHTAAAKGNENCVALLLDYGADPNSRDLEGNVPLWEAILGKHEAVIRLLIDNGADISTGDVARFACMAAEQNSLELLQDIVRYGGDVTLAKNDGATALHHAVCEGNLQIVRFLIEQGESIDKPDIHGWSPRDLADQQGHEDIKALFQATKGCDSKTSKTPAAAARISSPTVHLNAKFKSDPSMPAPKFMQESSGDDHRQSSSYFHNSLFGIMSAAHAGRSSCPLPAAPATRYVGGSRGPQHHHAPPRVTISCPEKGDAARKLVPLPRSLDELLNIGAKKFGVLPAKVLTKDGAEIDNVNLIRDGDHLVLVGDDCKGEDKYPKDGVI</sequence>
<dbReference type="GO" id="GO:0005249">
    <property type="term" value="F:voltage-gated potassium channel activity"/>
    <property type="evidence" value="ECO:0007669"/>
    <property type="project" value="UniProtKB-UniRule"/>
</dbReference>
<dbReference type="AlphaFoldDB" id="A0A8B7MTB9"/>
<comment type="domain">
    <text evidence="14">The segment S4 is probably the voltage-sensor and is characterized by a series of positively charged amino acids. The pore-forming region H5 is enclosed by the transmembrane segments S5 and S6 in the Shaker-type (1P/6TM) and contains the GYGD signature motif which seems to be involved in potassium selectivity.</text>
</comment>
<keyword evidence="12 14" id="KW-0407">Ion channel</keyword>
<dbReference type="SMART" id="SM00100">
    <property type="entry name" value="cNMP"/>
    <property type="match status" value="1"/>
</dbReference>
<keyword evidence="13" id="KW-0040">ANK repeat</keyword>
<dbReference type="InterPro" id="IPR045319">
    <property type="entry name" value="KAT/AKT"/>
</dbReference>
<evidence type="ECO:0000256" key="5">
    <source>
        <dbReference type="ARBA" id="ARBA00022692"/>
    </source>
</evidence>
<dbReference type="CDD" id="cd00038">
    <property type="entry name" value="CAP_ED"/>
    <property type="match status" value="1"/>
</dbReference>
<evidence type="ECO:0000256" key="12">
    <source>
        <dbReference type="ARBA" id="ARBA00023303"/>
    </source>
</evidence>
<dbReference type="PANTHER" id="PTHR45743">
    <property type="entry name" value="POTASSIUM CHANNEL AKT1"/>
    <property type="match status" value="1"/>
</dbReference>
<dbReference type="InterPro" id="IPR018490">
    <property type="entry name" value="cNMP-bd_dom_sf"/>
</dbReference>
<keyword evidence="4 14" id="KW-0633">Potassium transport</keyword>
<evidence type="ECO:0000256" key="15">
    <source>
        <dbReference type="SAM" id="MobiDB-lite"/>
    </source>
</evidence>
<evidence type="ECO:0000256" key="9">
    <source>
        <dbReference type="ARBA" id="ARBA00022989"/>
    </source>
</evidence>
<dbReference type="Pfam" id="PF00520">
    <property type="entry name" value="Ion_trans"/>
    <property type="match status" value="1"/>
</dbReference>
<keyword evidence="11 14" id="KW-0472">Membrane</keyword>
<comment type="domain">
    <text evidence="14">The KHA domain (rich in hydrophobic and acidic residues) present in the C-terminal part is likely to be important for tetramerization.</text>
</comment>
<reference evidence="18" key="1">
    <citation type="journal article" date="2019" name="Nat. Commun.">
        <title>Genome-wide association mapping of date palm fruit traits.</title>
        <authorList>
            <person name="Hazzouri K.M."/>
            <person name="Gros-Balthazard M."/>
            <person name="Flowers J.M."/>
            <person name="Copetti D."/>
            <person name="Lemansour A."/>
            <person name="Lebrun M."/>
            <person name="Masmoudi K."/>
            <person name="Ferrand S."/>
            <person name="Dhar M.I."/>
            <person name="Fresquez Z.A."/>
            <person name="Rosas U."/>
            <person name="Zhang J."/>
            <person name="Talag J."/>
            <person name="Lee S."/>
            <person name="Kudrna D."/>
            <person name="Powell R.F."/>
            <person name="Leitch I.J."/>
            <person name="Krueger R.R."/>
            <person name="Wing R.A."/>
            <person name="Amiri K.M.A."/>
            <person name="Purugganan M.D."/>
        </authorList>
    </citation>
    <scope>NUCLEOTIDE SEQUENCE [LARGE SCALE GENOMIC DNA]</scope>
    <source>
        <strain evidence="18">cv. Khalas</strain>
    </source>
</reference>
<evidence type="ECO:0000259" key="17">
    <source>
        <dbReference type="PROSITE" id="PS51490"/>
    </source>
</evidence>
<comment type="similarity">
    <text evidence="2 14">Belongs to the potassium channel family. Plant (TC 1.A.1.4) subfamily.</text>
</comment>
<dbReference type="InterPro" id="IPR003938">
    <property type="entry name" value="K_chnl_volt-dep_EAG/ELK/ERG"/>
</dbReference>
<feature type="domain" description="KHA" evidence="17">
    <location>
        <begin position="813"/>
        <end position="892"/>
    </location>
</feature>
<name>A0A8B7MTB9_PHODC</name>
<dbReference type="PROSITE" id="PS51490">
    <property type="entry name" value="KHA"/>
    <property type="match status" value="1"/>
</dbReference>
<dbReference type="Gene3D" id="1.25.40.20">
    <property type="entry name" value="Ankyrin repeat-containing domain"/>
    <property type="match status" value="1"/>
</dbReference>
<dbReference type="RefSeq" id="XP_017697323.2">
    <property type="nucleotide sequence ID" value="XM_017841834.3"/>
</dbReference>
<proteinExistence type="inferred from homology"/>
<dbReference type="Pfam" id="PF12796">
    <property type="entry name" value="Ank_2"/>
    <property type="match status" value="2"/>
</dbReference>
<keyword evidence="9 14" id="KW-1133">Transmembrane helix</keyword>
<dbReference type="PROSITE" id="PS50088">
    <property type="entry name" value="ANK_REPEAT"/>
    <property type="match status" value="3"/>
</dbReference>
<dbReference type="Gene3D" id="2.60.120.10">
    <property type="entry name" value="Jelly Rolls"/>
    <property type="match status" value="1"/>
</dbReference>
<dbReference type="OrthoDB" id="426293at2759"/>
<dbReference type="InterPro" id="IPR021789">
    <property type="entry name" value="KHA_dom"/>
</dbReference>
<feature type="transmembrane region" description="Helical" evidence="14">
    <location>
        <begin position="71"/>
        <end position="91"/>
    </location>
</feature>
<comment type="subunit">
    <text evidence="14">The potassium channel is composed of a homo- or heterotetrameric complex of pore-forming subunits.</text>
</comment>
<evidence type="ECO:0000256" key="13">
    <source>
        <dbReference type="PROSITE-ProRule" id="PRU00023"/>
    </source>
</evidence>
<dbReference type="PROSITE" id="PS50297">
    <property type="entry name" value="ANK_REP_REGION"/>
    <property type="match status" value="3"/>
</dbReference>
<keyword evidence="8 14" id="KW-0630">Potassium</keyword>
<dbReference type="InterPro" id="IPR002110">
    <property type="entry name" value="Ankyrin_rpt"/>
</dbReference>
<dbReference type="SUPFAM" id="SSF48403">
    <property type="entry name" value="Ankyrin repeat"/>
    <property type="match status" value="1"/>
</dbReference>
<evidence type="ECO:0000256" key="6">
    <source>
        <dbReference type="ARBA" id="ARBA00022826"/>
    </source>
</evidence>
<dbReference type="SUPFAM" id="SSF51206">
    <property type="entry name" value="cAMP-binding domain-like"/>
    <property type="match status" value="1"/>
</dbReference>
<evidence type="ECO:0000256" key="10">
    <source>
        <dbReference type="ARBA" id="ARBA00023065"/>
    </source>
</evidence>
<evidence type="ECO:0000256" key="11">
    <source>
        <dbReference type="ARBA" id="ARBA00023136"/>
    </source>
</evidence>
<evidence type="ECO:0000256" key="2">
    <source>
        <dbReference type="ARBA" id="ARBA00007929"/>
    </source>
</evidence>
<feature type="repeat" description="ANK" evidence="13">
    <location>
        <begin position="659"/>
        <end position="691"/>
    </location>
</feature>
<keyword evidence="6 14" id="KW-0631">Potassium channel</keyword>
<dbReference type="SUPFAM" id="SSF81324">
    <property type="entry name" value="Voltage-gated potassium channels"/>
    <property type="match status" value="1"/>
</dbReference>
<dbReference type="InterPro" id="IPR014710">
    <property type="entry name" value="RmlC-like_jellyroll"/>
</dbReference>
<feature type="region of interest" description="Disordered" evidence="15">
    <location>
        <begin position="741"/>
        <end position="765"/>
    </location>
</feature>
<dbReference type="Gene3D" id="1.10.287.70">
    <property type="match status" value="1"/>
</dbReference>
<evidence type="ECO:0000313" key="18">
    <source>
        <dbReference type="Proteomes" id="UP000228380"/>
    </source>
</evidence>
<dbReference type="Pfam" id="PF11834">
    <property type="entry name" value="KHA"/>
    <property type="match status" value="1"/>
</dbReference>
<feature type="transmembrane region" description="Helical" evidence="14">
    <location>
        <begin position="248"/>
        <end position="271"/>
    </location>
</feature>
<dbReference type="PRINTS" id="PR01463">
    <property type="entry name" value="EAGCHANLFMLY"/>
</dbReference>
<dbReference type="GeneID" id="103705466"/>
<protein>
    <recommendedName>
        <fullName evidence="14">Potassium channel</fullName>
    </recommendedName>
</protein>